<sequence length="247" mass="28131">MLIKSSSLNGTYSRKDFKAYTGMEPQAFKERILVNFDFIQKYMIESILHNKEIEKLVNAKKLQIQEVKASDTSSGDTNCSGIVSDKRNDQNLENPSRTSGNESSRSRNECNERSTSGDNTDIRPSYDTEPMAEVPYTAEYNVFPIETQNSKQPENINDTSLMEKVDSNTTPDSSDMCNNEFKDDQKIDDHEDERVVLANLIANLKLDIDENKKIQKQLRNANASLAHELKECKSTLEETNRTLRESN</sequence>
<feature type="region of interest" description="Disordered" evidence="2">
    <location>
        <begin position="66"/>
        <end position="128"/>
    </location>
</feature>
<evidence type="ECO:0000256" key="2">
    <source>
        <dbReference type="SAM" id="MobiDB-lite"/>
    </source>
</evidence>
<feature type="compositionally biased region" description="Polar residues" evidence="2">
    <location>
        <begin position="70"/>
        <end position="81"/>
    </location>
</feature>
<accession>A0ABQ5J9J1</accession>
<proteinExistence type="predicted"/>
<dbReference type="EMBL" id="BQNB010021611">
    <property type="protein sequence ID" value="GJU08222.1"/>
    <property type="molecule type" value="Genomic_DNA"/>
</dbReference>
<evidence type="ECO:0000313" key="4">
    <source>
        <dbReference type="Proteomes" id="UP001151760"/>
    </source>
</evidence>
<reference evidence="3" key="1">
    <citation type="journal article" date="2022" name="Int. J. Mol. Sci.">
        <title>Draft Genome of Tanacetum Coccineum: Genomic Comparison of Closely Related Tanacetum-Family Plants.</title>
        <authorList>
            <person name="Yamashiro T."/>
            <person name="Shiraishi A."/>
            <person name="Nakayama K."/>
            <person name="Satake H."/>
        </authorList>
    </citation>
    <scope>NUCLEOTIDE SEQUENCE</scope>
</reference>
<evidence type="ECO:0000313" key="3">
    <source>
        <dbReference type="EMBL" id="GJU08222.1"/>
    </source>
</evidence>
<dbReference type="Proteomes" id="UP001151760">
    <property type="component" value="Unassembled WGS sequence"/>
</dbReference>
<name>A0ABQ5J9J1_9ASTR</name>
<keyword evidence="1" id="KW-0175">Coiled coil</keyword>
<reference evidence="3" key="2">
    <citation type="submission" date="2022-01" db="EMBL/GenBank/DDBJ databases">
        <authorList>
            <person name="Yamashiro T."/>
            <person name="Shiraishi A."/>
            <person name="Satake H."/>
            <person name="Nakayama K."/>
        </authorList>
    </citation>
    <scope>NUCLEOTIDE SEQUENCE</scope>
</reference>
<comment type="caution">
    <text evidence="3">The sequence shown here is derived from an EMBL/GenBank/DDBJ whole genome shotgun (WGS) entry which is preliminary data.</text>
</comment>
<evidence type="ECO:0000256" key="1">
    <source>
        <dbReference type="SAM" id="Coils"/>
    </source>
</evidence>
<protein>
    <submittedName>
        <fullName evidence="3">Uncharacterized protein</fullName>
    </submittedName>
</protein>
<organism evidence="3 4">
    <name type="scientific">Tanacetum coccineum</name>
    <dbReference type="NCBI Taxonomy" id="301880"/>
    <lineage>
        <taxon>Eukaryota</taxon>
        <taxon>Viridiplantae</taxon>
        <taxon>Streptophyta</taxon>
        <taxon>Embryophyta</taxon>
        <taxon>Tracheophyta</taxon>
        <taxon>Spermatophyta</taxon>
        <taxon>Magnoliopsida</taxon>
        <taxon>eudicotyledons</taxon>
        <taxon>Gunneridae</taxon>
        <taxon>Pentapetalae</taxon>
        <taxon>asterids</taxon>
        <taxon>campanulids</taxon>
        <taxon>Asterales</taxon>
        <taxon>Asteraceae</taxon>
        <taxon>Asteroideae</taxon>
        <taxon>Anthemideae</taxon>
        <taxon>Anthemidinae</taxon>
        <taxon>Tanacetum</taxon>
    </lineage>
</organism>
<gene>
    <name evidence="3" type="ORF">Tco_1124652</name>
</gene>
<feature type="coiled-coil region" evidence="1">
    <location>
        <begin position="187"/>
        <end position="242"/>
    </location>
</feature>
<keyword evidence="4" id="KW-1185">Reference proteome</keyword>